<organism evidence="1 2">
    <name type="scientific">Saccoglossus kowalevskii</name>
    <name type="common">Acorn worm</name>
    <dbReference type="NCBI Taxonomy" id="10224"/>
    <lineage>
        <taxon>Eukaryota</taxon>
        <taxon>Metazoa</taxon>
        <taxon>Hemichordata</taxon>
        <taxon>Enteropneusta</taxon>
        <taxon>Harrimaniidae</taxon>
        <taxon>Saccoglossus</taxon>
    </lineage>
</organism>
<dbReference type="GeneID" id="102808134"/>
<proteinExistence type="predicted"/>
<protein>
    <submittedName>
        <fullName evidence="2">Uncharacterized protein LOC102808134</fullName>
    </submittedName>
</protein>
<gene>
    <name evidence="2" type="primary">LOC102808134</name>
</gene>
<dbReference type="Proteomes" id="UP000694865">
    <property type="component" value="Unplaced"/>
</dbReference>
<sequence length="241" mass="28284">MPDVELKPSEIYYLHDSIDCRFQDGTHILDTFRELLYKTINPSLIRKIAVHNTNGKWRAYAGNRRLYIFRRLERLGVVDYITAWQVWRVDPDAWRKRETTQNGGTSVQIRNDPQFNAKINRIINEWRTSTRQVAPRAPIQNLDRNIEMDNVPTNVHTMAATDKWTNTNEHIAESSDYDIPRHHYKTIVKCNCYENTCSLWLRPQAATQEPIQRPDHITLQVNAPDNAYNTIDGNTYVLMLM</sequence>
<keyword evidence="1" id="KW-1185">Reference proteome</keyword>
<evidence type="ECO:0000313" key="2">
    <source>
        <dbReference type="RefSeq" id="XP_006815542.1"/>
    </source>
</evidence>
<reference evidence="2" key="1">
    <citation type="submission" date="2025-08" db="UniProtKB">
        <authorList>
            <consortium name="RefSeq"/>
        </authorList>
    </citation>
    <scope>IDENTIFICATION</scope>
    <source>
        <tissue evidence="2">Testes</tissue>
    </source>
</reference>
<accession>A0ABM0M6A1</accession>
<evidence type="ECO:0000313" key="1">
    <source>
        <dbReference type="Proteomes" id="UP000694865"/>
    </source>
</evidence>
<dbReference type="RefSeq" id="XP_006815542.1">
    <property type="nucleotide sequence ID" value="XM_006815479.1"/>
</dbReference>
<name>A0ABM0M6A1_SACKO</name>